<dbReference type="GO" id="GO:0004300">
    <property type="term" value="F:enoyl-CoA hydratase activity"/>
    <property type="evidence" value="ECO:0007669"/>
    <property type="project" value="UniProtKB-EC"/>
</dbReference>
<dbReference type="NCBIfam" id="NF004525">
    <property type="entry name" value="PRK05870.1"/>
    <property type="match status" value="1"/>
</dbReference>
<dbReference type="PROSITE" id="PS00166">
    <property type="entry name" value="ENOYL_COA_HYDRATASE"/>
    <property type="match status" value="1"/>
</dbReference>
<organism evidence="2 3">
    <name type="scientific">Actinomadura rubteroloni</name>
    <dbReference type="NCBI Taxonomy" id="1926885"/>
    <lineage>
        <taxon>Bacteria</taxon>
        <taxon>Bacillati</taxon>
        <taxon>Actinomycetota</taxon>
        <taxon>Actinomycetes</taxon>
        <taxon>Streptosporangiales</taxon>
        <taxon>Thermomonosporaceae</taxon>
        <taxon>Actinomadura</taxon>
    </lineage>
</organism>
<dbReference type="PANTHER" id="PTHR43459:SF1">
    <property type="entry name" value="EG:BACN32G11.4 PROTEIN"/>
    <property type="match status" value="1"/>
</dbReference>
<sequence length="258" mass="26695">MTDSSVRLEADGPVRHLVLAAPARRNALTAAMLRELAAAIAAVGDDPDARALVVRAEGRAFCAGADVTTLFGDLDRPTGAIRDDLKAVYAAFLGLADLAIPTIAAVDGVAVGAGANIALACDMVIVGPRAAFAFSFADIGLHPGGGATWFLASRLGGHRALATVLDADTIDAARAMDLGLATRRADDPAAAAVELAKRCAERDPALVRDMKRAVRLAETGPLDAVVEFEAWAQAASVGRPAFARYVAEFRARAQPGNR</sequence>
<dbReference type="Proteomes" id="UP000242367">
    <property type="component" value="Unassembled WGS sequence"/>
</dbReference>
<accession>A0A2P4URD9</accession>
<dbReference type="SUPFAM" id="SSF52096">
    <property type="entry name" value="ClpP/crotonase"/>
    <property type="match status" value="1"/>
</dbReference>
<dbReference type="Gene3D" id="3.90.226.10">
    <property type="entry name" value="2-enoyl-CoA Hydratase, Chain A, domain 1"/>
    <property type="match status" value="1"/>
</dbReference>
<gene>
    <name evidence="2" type="ORF">BTM25_20310</name>
</gene>
<dbReference type="InterPro" id="IPR001753">
    <property type="entry name" value="Enoyl-CoA_hydra/iso"/>
</dbReference>
<reference evidence="2 3" key="1">
    <citation type="journal article" date="2017" name="Chemistry">
        <title>Isolation, Biosynthesis and Chemical Modifications of Rubterolones A-F: Rare Tropolone Alkaloids from Actinomadura sp. 5-2.</title>
        <authorList>
            <person name="Guo H."/>
            <person name="Benndorf R."/>
            <person name="Leichnitz D."/>
            <person name="Klassen J.L."/>
            <person name="Vollmers J."/>
            <person name="Gorls H."/>
            <person name="Steinacker M."/>
            <person name="Weigel C."/>
            <person name="Dahse H.M."/>
            <person name="Kaster A.K."/>
            <person name="de Beer Z.W."/>
            <person name="Poulsen M."/>
            <person name="Beemelmanns C."/>
        </authorList>
    </citation>
    <scope>NUCLEOTIDE SEQUENCE [LARGE SCALE GENOMIC DNA]</scope>
    <source>
        <strain evidence="2 3">5-2</strain>
    </source>
</reference>
<evidence type="ECO:0000313" key="2">
    <source>
        <dbReference type="EMBL" id="POM27615.1"/>
    </source>
</evidence>
<dbReference type="AlphaFoldDB" id="A0A2P4URD9"/>
<name>A0A2P4URD9_9ACTN</name>
<dbReference type="PANTHER" id="PTHR43459">
    <property type="entry name" value="ENOYL-COA HYDRATASE"/>
    <property type="match status" value="1"/>
</dbReference>
<dbReference type="InterPro" id="IPR018376">
    <property type="entry name" value="Enoyl-CoA_hyd/isom_CS"/>
</dbReference>
<dbReference type="EMBL" id="MTBP01000001">
    <property type="protein sequence ID" value="POM27615.1"/>
    <property type="molecule type" value="Genomic_DNA"/>
</dbReference>
<comment type="caution">
    <text evidence="2">The sequence shown here is derived from an EMBL/GenBank/DDBJ whole genome shotgun (WGS) entry which is preliminary data.</text>
</comment>
<keyword evidence="3" id="KW-1185">Reference proteome</keyword>
<dbReference type="Pfam" id="PF00378">
    <property type="entry name" value="ECH_1"/>
    <property type="match status" value="1"/>
</dbReference>
<evidence type="ECO:0000313" key="3">
    <source>
        <dbReference type="Proteomes" id="UP000242367"/>
    </source>
</evidence>
<dbReference type="CDD" id="cd06558">
    <property type="entry name" value="crotonase-like"/>
    <property type="match status" value="1"/>
</dbReference>
<dbReference type="RefSeq" id="WP_103562410.1">
    <property type="nucleotide sequence ID" value="NZ_MTBP01000001.1"/>
</dbReference>
<dbReference type="EC" id="4.2.1.17" evidence="2"/>
<proteinExistence type="inferred from homology"/>
<protein>
    <submittedName>
        <fullName evidence="2">Putative enoyl-CoA hydratase echA14</fullName>
        <ecNumber evidence="2">4.2.1.17</ecNumber>
    </submittedName>
</protein>
<keyword evidence="2" id="KW-0456">Lyase</keyword>
<comment type="similarity">
    <text evidence="1">Belongs to the enoyl-CoA hydratase/isomerase family.</text>
</comment>
<evidence type="ECO:0000256" key="1">
    <source>
        <dbReference type="RuleBase" id="RU003707"/>
    </source>
</evidence>
<dbReference type="InterPro" id="IPR029045">
    <property type="entry name" value="ClpP/crotonase-like_dom_sf"/>
</dbReference>